<keyword evidence="1" id="KW-0812">Transmembrane</keyword>
<evidence type="ECO:0000313" key="3">
    <source>
        <dbReference type="Proteomes" id="UP000076842"/>
    </source>
</evidence>
<accession>A0A165JNI1</accession>
<feature type="transmembrane region" description="Helical" evidence="1">
    <location>
        <begin position="304"/>
        <end position="324"/>
    </location>
</feature>
<dbReference type="EMBL" id="KV423919">
    <property type="protein sequence ID" value="KZT62075.1"/>
    <property type="molecule type" value="Genomic_DNA"/>
</dbReference>
<keyword evidence="1" id="KW-0472">Membrane</keyword>
<organism evidence="2 3">
    <name type="scientific">Calocera cornea HHB12733</name>
    <dbReference type="NCBI Taxonomy" id="1353952"/>
    <lineage>
        <taxon>Eukaryota</taxon>
        <taxon>Fungi</taxon>
        <taxon>Dikarya</taxon>
        <taxon>Basidiomycota</taxon>
        <taxon>Agaricomycotina</taxon>
        <taxon>Dacrymycetes</taxon>
        <taxon>Dacrymycetales</taxon>
        <taxon>Dacrymycetaceae</taxon>
        <taxon>Calocera</taxon>
    </lineage>
</organism>
<evidence type="ECO:0000313" key="2">
    <source>
        <dbReference type="EMBL" id="KZT62075.1"/>
    </source>
</evidence>
<feature type="transmembrane region" description="Helical" evidence="1">
    <location>
        <begin position="88"/>
        <end position="105"/>
    </location>
</feature>
<name>A0A165JNI1_9BASI</name>
<sequence length="357" mass="38504">MDQPSTSAAGRAEAHKSLTGILRPGESHARRLAPLTIPIPEEPVQTPAAFHRLVRNFTLVPALSILEFVIAAVALLSILHRGTHQPDLLAILVAIAFWSFSHHLGPPLFRIFDGLSAAFPSSGWSETVLEALSTLIHVAIKEFARFTAVFIVYKAGHPDLIDLLWLGFGWALGDVTCGIYQNYLNLYQYHEGPLPNDDPVLSAAPWSGYRAGEIITSASTDGGNLPFSNGAAAAERYEALLDVELGRLASLKARLELEDIYGIPFADIPPIIISVQWLDALLLSLGLTLIMSHPFVNHGSIRSTIPVVAVTWAIHSCLALGYALAMPKIGVHAVNYFGLMVSIGCLVAGLAQWGVLE</sequence>
<dbReference type="Proteomes" id="UP000076842">
    <property type="component" value="Unassembled WGS sequence"/>
</dbReference>
<evidence type="ECO:0000256" key="1">
    <source>
        <dbReference type="SAM" id="Phobius"/>
    </source>
</evidence>
<keyword evidence="3" id="KW-1185">Reference proteome</keyword>
<feature type="transmembrane region" description="Helical" evidence="1">
    <location>
        <begin position="336"/>
        <end position="356"/>
    </location>
</feature>
<dbReference type="AlphaFoldDB" id="A0A165JNI1"/>
<dbReference type="InParanoid" id="A0A165JNI1"/>
<gene>
    <name evidence="2" type="ORF">CALCODRAFT_307982</name>
</gene>
<keyword evidence="1" id="KW-1133">Transmembrane helix</keyword>
<dbReference type="STRING" id="1353952.A0A165JNI1"/>
<dbReference type="OrthoDB" id="3364069at2759"/>
<feature type="transmembrane region" description="Helical" evidence="1">
    <location>
        <begin position="57"/>
        <end position="76"/>
    </location>
</feature>
<proteinExistence type="predicted"/>
<protein>
    <submittedName>
        <fullName evidence="2">Uncharacterized protein</fullName>
    </submittedName>
</protein>
<reference evidence="2 3" key="1">
    <citation type="journal article" date="2016" name="Mol. Biol. Evol.">
        <title>Comparative Genomics of Early-Diverging Mushroom-Forming Fungi Provides Insights into the Origins of Lignocellulose Decay Capabilities.</title>
        <authorList>
            <person name="Nagy L.G."/>
            <person name="Riley R."/>
            <person name="Tritt A."/>
            <person name="Adam C."/>
            <person name="Daum C."/>
            <person name="Floudas D."/>
            <person name="Sun H."/>
            <person name="Yadav J.S."/>
            <person name="Pangilinan J."/>
            <person name="Larsson K.H."/>
            <person name="Matsuura K."/>
            <person name="Barry K."/>
            <person name="Labutti K."/>
            <person name="Kuo R."/>
            <person name="Ohm R.A."/>
            <person name="Bhattacharya S.S."/>
            <person name="Shirouzu T."/>
            <person name="Yoshinaga Y."/>
            <person name="Martin F.M."/>
            <person name="Grigoriev I.V."/>
            <person name="Hibbett D.S."/>
        </authorList>
    </citation>
    <scope>NUCLEOTIDE SEQUENCE [LARGE SCALE GENOMIC DNA]</scope>
    <source>
        <strain evidence="2 3">HHB12733</strain>
    </source>
</reference>